<accession>A0AA88PL84</accession>
<dbReference type="SMART" id="SM01288">
    <property type="entry name" value="FISNA"/>
    <property type="match status" value="1"/>
</dbReference>
<gene>
    <name evidence="5" type="ORF">Q8A67_015444</name>
</gene>
<dbReference type="InterPro" id="IPR029495">
    <property type="entry name" value="NACHT-assoc"/>
</dbReference>
<proteinExistence type="predicted"/>
<protein>
    <recommendedName>
        <fullName evidence="4">FISNA domain-containing protein</fullName>
    </recommendedName>
</protein>
<dbReference type="Pfam" id="PF14484">
    <property type="entry name" value="FISNA"/>
    <property type="match status" value="1"/>
</dbReference>
<feature type="domain" description="FISNA" evidence="4">
    <location>
        <begin position="155"/>
        <end position="205"/>
    </location>
</feature>
<feature type="region of interest" description="Disordered" evidence="3">
    <location>
        <begin position="1"/>
        <end position="68"/>
    </location>
</feature>
<reference evidence="5" key="1">
    <citation type="submission" date="2023-08" db="EMBL/GenBank/DDBJ databases">
        <title>Chromosome-level Genome Assembly of mud carp (Cirrhinus molitorella).</title>
        <authorList>
            <person name="Liu H."/>
        </authorList>
    </citation>
    <scope>NUCLEOTIDE SEQUENCE</scope>
    <source>
        <strain evidence="5">Prfri</strain>
        <tissue evidence="5">Muscle</tissue>
    </source>
</reference>
<name>A0AA88PL84_9TELE</name>
<sequence>MGDPPEINKTDSLADVSLIQGKPPEPSCSSMRSEASMDYPPKMNETDSPVDLSRNKDESLSKSNSTGQKHLDSIFKELEHKIISLINKELKRIKDILSPDISACAERDDEEEVDEGKSKVKQGILQITLNVLRKMNQTNLATILQTRFAPFYLKQHKSGLKEKFVRICEGISNQGSSTSLREIYTELYITEGGSGEVNNEHESETL</sequence>
<keyword evidence="1" id="KW-0433">Leucine-rich repeat</keyword>
<evidence type="ECO:0000313" key="6">
    <source>
        <dbReference type="Proteomes" id="UP001187343"/>
    </source>
</evidence>
<evidence type="ECO:0000256" key="3">
    <source>
        <dbReference type="SAM" id="MobiDB-lite"/>
    </source>
</evidence>
<evidence type="ECO:0000256" key="2">
    <source>
        <dbReference type="ARBA" id="ARBA00022737"/>
    </source>
</evidence>
<keyword evidence="2" id="KW-0677">Repeat</keyword>
<evidence type="ECO:0000313" key="5">
    <source>
        <dbReference type="EMBL" id="KAK2887216.1"/>
    </source>
</evidence>
<dbReference type="PANTHER" id="PTHR24106">
    <property type="entry name" value="NACHT, LRR AND CARD DOMAINS-CONTAINING"/>
    <property type="match status" value="1"/>
</dbReference>
<keyword evidence="6" id="KW-1185">Reference proteome</keyword>
<dbReference type="EMBL" id="JAUYZG010000015">
    <property type="protein sequence ID" value="KAK2887216.1"/>
    <property type="molecule type" value="Genomic_DNA"/>
</dbReference>
<evidence type="ECO:0000259" key="4">
    <source>
        <dbReference type="SMART" id="SM01288"/>
    </source>
</evidence>
<dbReference type="AlphaFoldDB" id="A0AA88PL84"/>
<dbReference type="Proteomes" id="UP001187343">
    <property type="component" value="Unassembled WGS sequence"/>
</dbReference>
<comment type="caution">
    <text evidence="5">The sequence shown here is derived from an EMBL/GenBank/DDBJ whole genome shotgun (WGS) entry which is preliminary data.</text>
</comment>
<evidence type="ECO:0000256" key="1">
    <source>
        <dbReference type="ARBA" id="ARBA00022614"/>
    </source>
</evidence>
<organism evidence="5 6">
    <name type="scientific">Cirrhinus molitorella</name>
    <name type="common">mud carp</name>
    <dbReference type="NCBI Taxonomy" id="172907"/>
    <lineage>
        <taxon>Eukaryota</taxon>
        <taxon>Metazoa</taxon>
        <taxon>Chordata</taxon>
        <taxon>Craniata</taxon>
        <taxon>Vertebrata</taxon>
        <taxon>Euteleostomi</taxon>
        <taxon>Actinopterygii</taxon>
        <taxon>Neopterygii</taxon>
        <taxon>Teleostei</taxon>
        <taxon>Ostariophysi</taxon>
        <taxon>Cypriniformes</taxon>
        <taxon>Cyprinidae</taxon>
        <taxon>Labeoninae</taxon>
        <taxon>Labeonini</taxon>
        <taxon>Cirrhinus</taxon>
    </lineage>
</organism>
<dbReference type="InterPro" id="IPR051261">
    <property type="entry name" value="NLR"/>
</dbReference>